<dbReference type="PANTHER" id="PTHR47821">
    <property type="entry name" value="PHOSPHOGLYCERATE MUTASE FAMILY PROTEIN"/>
    <property type="match status" value="1"/>
</dbReference>
<dbReference type="SUPFAM" id="SSF53254">
    <property type="entry name" value="Phosphoglycerate mutase-like"/>
    <property type="match status" value="1"/>
</dbReference>
<feature type="compositionally biased region" description="Acidic residues" evidence="4">
    <location>
        <begin position="215"/>
        <end position="229"/>
    </location>
</feature>
<dbReference type="Pfam" id="PF00300">
    <property type="entry name" value="His_Phos_1"/>
    <property type="match status" value="1"/>
</dbReference>
<dbReference type="PROSITE" id="PS00175">
    <property type="entry name" value="PG_MUTASE"/>
    <property type="match status" value="1"/>
</dbReference>
<dbReference type="InParanoid" id="A0A2R5GQB1"/>
<feature type="region of interest" description="Disordered" evidence="4">
    <location>
        <begin position="207"/>
        <end position="242"/>
    </location>
</feature>
<name>A0A2R5GQB1_9STRA</name>
<dbReference type="Proteomes" id="UP000241890">
    <property type="component" value="Unassembled WGS sequence"/>
</dbReference>
<feature type="binding site" evidence="2">
    <location>
        <position position="126"/>
    </location>
    <ligand>
        <name>substrate</name>
    </ligand>
</feature>
<gene>
    <name evidence="5" type="ORF">FCC1311_062842</name>
</gene>
<keyword evidence="3" id="KW-0175">Coiled coil</keyword>
<dbReference type="OrthoDB" id="354304at2759"/>
<organism evidence="5 6">
    <name type="scientific">Hondaea fermentalgiana</name>
    <dbReference type="NCBI Taxonomy" id="2315210"/>
    <lineage>
        <taxon>Eukaryota</taxon>
        <taxon>Sar</taxon>
        <taxon>Stramenopiles</taxon>
        <taxon>Bigyra</taxon>
        <taxon>Labyrinthulomycetes</taxon>
        <taxon>Thraustochytrida</taxon>
        <taxon>Thraustochytriidae</taxon>
        <taxon>Hondaea</taxon>
    </lineage>
</organism>
<feature type="active site" description="Proton donor/acceptor" evidence="1">
    <location>
        <position position="153"/>
    </location>
</feature>
<dbReference type="InterPro" id="IPR029033">
    <property type="entry name" value="His_PPase_superfam"/>
</dbReference>
<dbReference type="PANTHER" id="PTHR47821:SF2">
    <property type="entry name" value="PHOSPHOGLYCERATE MUTASE FAMILY PROTEIN"/>
    <property type="match status" value="1"/>
</dbReference>
<feature type="compositionally biased region" description="Low complexity" evidence="4">
    <location>
        <begin position="232"/>
        <end position="241"/>
    </location>
</feature>
<evidence type="ECO:0000256" key="1">
    <source>
        <dbReference type="PIRSR" id="PIRSR613078-1"/>
    </source>
</evidence>
<feature type="binding site" evidence="2">
    <location>
        <begin position="59"/>
        <end position="66"/>
    </location>
    <ligand>
        <name>substrate</name>
    </ligand>
</feature>
<comment type="caution">
    <text evidence="5">The sequence shown here is derived from an EMBL/GenBank/DDBJ whole genome shotgun (WGS) entry which is preliminary data.</text>
</comment>
<feature type="compositionally biased region" description="Acidic residues" evidence="4">
    <location>
        <begin position="611"/>
        <end position="623"/>
    </location>
</feature>
<dbReference type="CDD" id="cd07067">
    <property type="entry name" value="HP_PGM_like"/>
    <property type="match status" value="1"/>
</dbReference>
<feature type="region of interest" description="Disordered" evidence="4">
    <location>
        <begin position="543"/>
        <end position="572"/>
    </location>
</feature>
<dbReference type="AlphaFoldDB" id="A0A2R5GQB1"/>
<feature type="active site" description="Tele-phosphohistidine intermediate" evidence="1">
    <location>
        <position position="60"/>
    </location>
</feature>
<feature type="coiled-coil region" evidence="3">
    <location>
        <begin position="694"/>
        <end position="721"/>
    </location>
</feature>
<feature type="compositionally biased region" description="Low complexity" evidence="4">
    <location>
        <begin position="545"/>
        <end position="561"/>
    </location>
</feature>
<feature type="region of interest" description="Disordered" evidence="4">
    <location>
        <begin position="287"/>
        <end position="341"/>
    </location>
</feature>
<keyword evidence="6" id="KW-1185">Reference proteome</keyword>
<dbReference type="SMART" id="SM00855">
    <property type="entry name" value="PGAM"/>
    <property type="match status" value="1"/>
</dbReference>
<protein>
    <submittedName>
        <fullName evidence="5">Phosphoglycerate mutase</fullName>
    </submittedName>
</protein>
<evidence type="ECO:0000313" key="5">
    <source>
        <dbReference type="EMBL" id="GBG30064.1"/>
    </source>
</evidence>
<sequence length="788" mass="87361">MSSKASSATLAVAAGFAAAAAAGLFFLRRYRQQCALLGYDIANTFRSAPAFQNDVFLVRHGQSEANVSGTISSAPSVGTVKHTLTPRGEEQARRAGNRLKAHCLDKGLTEEQIPDAVIIRCSDFLRTRRTAAIVAEELGMSPSSVETCVDFRERFFGSLDGQSDAKYKEVWEYDKYSALHEQFGAESPASVLKRAASRVLTLDPCQRSCEHDDGNDAQNDDNDNDDDDEGSSHSSSSSGDSECYVPWGIVPGMVHLAIYARDVVAPLSMASKAKAKKDWIDAAFEKPKGSVPRKSPTARPDLYQHPEGSSKGKLEDKPKQSNQDDDPENPPNRTMDARTNLNMIDPRSRDWDSSFVTVSTTSVSIGGLKRLHENSASSSYSLVLSEVPSFKTRFYLWARVCLPDFRREGVSLLQVQVNGRWYSEPWRLKTSVCEPREWHWQRYPHSLHGKLFADKSVDLRIYHSSMGIRMSALWYSPDPERCPPGHSLDTRPPTRVLHCYPERRSETYHKARPWTAFRVPDDPEVRGKLKRFQNMITTNSYRRTSPACLGSASAPPAASSTDDVDPDDKDNHSFAAAQPMRLFQINANGDGKITFTLPSPSARAARSVTSSDDDDDSQSESESSESGRGGGGGSDDENDSEDDDAKDYNDDDNNDDDDDEKSNEGLTPRQERNDFISLLNKEDQVSLDTAFERLQRGELAISEAQAEAEAARDEKSNAMYRLPCPSVRQLIDARIALRPVTSEMKRMLNESKANITSKLVHRLFDGLQVSRANEAVNEDSSPAPDNET</sequence>
<dbReference type="Gene3D" id="3.40.50.1240">
    <property type="entry name" value="Phosphoglycerate mutase-like"/>
    <property type="match status" value="1"/>
</dbReference>
<feature type="compositionally biased region" description="Acidic residues" evidence="4">
    <location>
        <begin position="634"/>
        <end position="661"/>
    </location>
</feature>
<evidence type="ECO:0000256" key="2">
    <source>
        <dbReference type="PIRSR" id="PIRSR613078-2"/>
    </source>
</evidence>
<evidence type="ECO:0000256" key="4">
    <source>
        <dbReference type="SAM" id="MobiDB-lite"/>
    </source>
</evidence>
<dbReference type="EMBL" id="BEYU01000070">
    <property type="protein sequence ID" value="GBG30064.1"/>
    <property type="molecule type" value="Genomic_DNA"/>
</dbReference>
<proteinExistence type="predicted"/>
<feature type="region of interest" description="Disordered" evidence="4">
    <location>
        <begin position="594"/>
        <end position="674"/>
    </location>
</feature>
<dbReference type="InterPro" id="IPR013078">
    <property type="entry name" value="His_Pase_superF_clade-1"/>
</dbReference>
<evidence type="ECO:0000313" key="6">
    <source>
        <dbReference type="Proteomes" id="UP000241890"/>
    </source>
</evidence>
<reference evidence="5 6" key="1">
    <citation type="submission" date="2017-12" db="EMBL/GenBank/DDBJ databases">
        <title>Sequencing, de novo assembly and annotation of complete genome of a new Thraustochytrid species, strain FCC1311.</title>
        <authorList>
            <person name="Sedici K."/>
            <person name="Godart F."/>
            <person name="Aiese Cigliano R."/>
            <person name="Sanseverino W."/>
            <person name="Barakat M."/>
            <person name="Ortet P."/>
            <person name="Marechal E."/>
            <person name="Cagnac O."/>
            <person name="Amato A."/>
        </authorList>
    </citation>
    <scope>NUCLEOTIDE SEQUENCE [LARGE SCALE GENOMIC DNA]</scope>
</reference>
<accession>A0A2R5GQB1</accession>
<dbReference type="GO" id="GO:0003824">
    <property type="term" value="F:catalytic activity"/>
    <property type="evidence" value="ECO:0007669"/>
    <property type="project" value="InterPro"/>
</dbReference>
<dbReference type="InterPro" id="IPR001345">
    <property type="entry name" value="PG/BPGM_mutase_AS"/>
</dbReference>
<evidence type="ECO:0000256" key="3">
    <source>
        <dbReference type="SAM" id="Coils"/>
    </source>
</evidence>
<feature type="compositionally biased region" description="Basic and acidic residues" evidence="4">
    <location>
        <begin position="302"/>
        <end position="319"/>
    </location>
</feature>